<dbReference type="RefSeq" id="WP_053866132.1">
    <property type="nucleotide sequence ID" value="NZ_CP031379.1"/>
</dbReference>
<evidence type="ECO:0000313" key="6">
    <source>
        <dbReference type="EMBL" id="QPI69502.1"/>
    </source>
</evidence>
<dbReference type="PANTHER" id="PTHR11228">
    <property type="entry name" value="RADICAL SAM DOMAIN PROTEIN"/>
    <property type="match status" value="1"/>
</dbReference>
<dbReference type="SUPFAM" id="SSF102114">
    <property type="entry name" value="Radical SAM enzymes"/>
    <property type="match status" value="1"/>
</dbReference>
<accession>A0A7S9YWF3</accession>
<sequence length="276" mass="31688">MTDLFLPLKITVYITNYCQYSCDYCFFKEMNLLNTEQLSSDILDKMVYYFSKYQVPLIAICGGDPLLHPNLIDFTKRLSDNGNYPIIATNAIDVSIDYLGELKNSGVRYLQIGLDSLDSSKLNNFKEENHLEKVKKSINKIKKVGLEFGFSMCVSHKNFHELIEVASYAKHVGANLLKVAKYKGNNKLYCLTQEEELQLIRFVELFNKESVFIRYSGTPETIDFKTDYPPLTIFSNGDMVDERNGESIGSIMSDDPAKAYNNYLNKLQKRGQYEKI</sequence>
<dbReference type="GO" id="GO:0051536">
    <property type="term" value="F:iron-sulfur cluster binding"/>
    <property type="evidence" value="ECO:0007669"/>
    <property type="project" value="UniProtKB-KW"/>
</dbReference>
<organism evidence="6">
    <name type="scientific">Streptococcus suis</name>
    <dbReference type="NCBI Taxonomy" id="1307"/>
    <lineage>
        <taxon>Bacteria</taxon>
        <taxon>Bacillati</taxon>
        <taxon>Bacillota</taxon>
        <taxon>Bacilli</taxon>
        <taxon>Lactobacillales</taxon>
        <taxon>Streptococcaceae</taxon>
        <taxon>Streptococcus</taxon>
    </lineage>
</organism>
<dbReference type="InterPro" id="IPR050377">
    <property type="entry name" value="Radical_SAM_PqqE_MftC-like"/>
</dbReference>
<dbReference type="InterPro" id="IPR058240">
    <property type="entry name" value="rSAM_sf"/>
</dbReference>
<dbReference type="SFLD" id="SFLDG01067">
    <property type="entry name" value="SPASM/twitch_domain_containing"/>
    <property type="match status" value="1"/>
</dbReference>
<proteinExistence type="predicted"/>
<dbReference type="InterPro" id="IPR007197">
    <property type="entry name" value="rSAM"/>
</dbReference>
<dbReference type="CDD" id="cd01335">
    <property type="entry name" value="Radical_SAM"/>
    <property type="match status" value="1"/>
</dbReference>
<dbReference type="PANTHER" id="PTHR11228:SF7">
    <property type="entry name" value="PQQA PEPTIDE CYCLASE"/>
    <property type="match status" value="1"/>
</dbReference>
<keyword evidence="3" id="KW-0408">Iron</keyword>
<keyword evidence="2" id="KW-0479">Metal-binding</keyword>
<evidence type="ECO:0000256" key="3">
    <source>
        <dbReference type="ARBA" id="ARBA00023004"/>
    </source>
</evidence>
<dbReference type="GO" id="GO:0003824">
    <property type="term" value="F:catalytic activity"/>
    <property type="evidence" value="ECO:0007669"/>
    <property type="project" value="InterPro"/>
</dbReference>
<feature type="domain" description="Radical SAM core" evidence="5">
    <location>
        <begin position="4"/>
        <end position="214"/>
    </location>
</feature>
<dbReference type="PROSITE" id="PS51918">
    <property type="entry name" value="RADICAL_SAM"/>
    <property type="match status" value="1"/>
</dbReference>
<dbReference type="SMART" id="SM00729">
    <property type="entry name" value="Elp3"/>
    <property type="match status" value="1"/>
</dbReference>
<dbReference type="AlphaFoldDB" id="A0A7S9YWF3"/>
<evidence type="ECO:0000256" key="2">
    <source>
        <dbReference type="ARBA" id="ARBA00022723"/>
    </source>
</evidence>
<dbReference type="InterPro" id="IPR006638">
    <property type="entry name" value="Elp3/MiaA/NifB-like_rSAM"/>
</dbReference>
<keyword evidence="4" id="KW-0411">Iron-sulfur</keyword>
<keyword evidence="1" id="KW-0949">S-adenosyl-L-methionine</keyword>
<dbReference type="Gene3D" id="3.20.20.70">
    <property type="entry name" value="Aldolase class I"/>
    <property type="match status" value="1"/>
</dbReference>
<dbReference type="SFLD" id="SFLDS00029">
    <property type="entry name" value="Radical_SAM"/>
    <property type="match status" value="1"/>
</dbReference>
<evidence type="ECO:0000259" key="5">
    <source>
        <dbReference type="PROSITE" id="PS51918"/>
    </source>
</evidence>
<dbReference type="EMBL" id="MW026423">
    <property type="protein sequence ID" value="QPI69502.1"/>
    <property type="molecule type" value="Genomic_DNA"/>
</dbReference>
<name>A0A7S9YWF3_STRSU</name>
<reference evidence="6" key="1">
    <citation type="submission" date="2020-09" db="EMBL/GenBank/DDBJ databases">
        <authorList>
            <person name="Du X."/>
            <person name="Yu R."/>
        </authorList>
    </citation>
    <scope>NUCLEOTIDE SEQUENCE</scope>
    <source>
        <strain evidence="6">SC117</strain>
    </source>
</reference>
<dbReference type="Pfam" id="PF04055">
    <property type="entry name" value="Radical_SAM"/>
    <property type="match status" value="1"/>
</dbReference>
<dbReference type="GO" id="GO:0046872">
    <property type="term" value="F:metal ion binding"/>
    <property type="evidence" value="ECO:0007669"/>
    <property type="project" value="UniProtKB-KW"/>
</dbReference>
<protein>
    <recommendedName>
        <fullName evidence="5">Radical SAM core domain-containing protein</fullName>
    </recommendedName>
</protein>
<dbReference type="InterPro" id="IPR013785">
    <property type="entry name" value="Aldolase_TIM"/>
</dbReference>
<evidence type="ECO:0000256" key="1">
    <source>
        <dbReference type="ARBA" id="ARBA00022691"/>
    </source>
</evidence>
<evidence type="ECO:0000256" key="4">
    <source>
        <dbReference type="ARBA" id="ARBA00023014"/>
    </source>
</evidence>